<dbReference type="EMBL" id="CAUWAG010000003">
    <property type="protein sequence ID" value="CAJ2500687.1"/>
    <property type="molecule type" value="Genomic_DNA"/>
</dbReference>
<keyword evidence="3" id="KW-1185">Reference proteome</keyword>
<sequence>MAVTTTKHTTNQPCVPNGPLSTTFTMGKKRGKKVKRPTTTDNDDKAPGGTVHHGQSEEAGQSHHHQEVPDSDDGVEYVTPRGSRASDQGEEGTLTHNVDVVGNAGDGSSIASIHPLPKPAIDEPSEPDAAKEFTMKFTMNDYVDVCNDILEVCEKISKIHSVLGLPVIGFSSSLPRVDSETVHKHIFHIFAEIDKGFVRLEEPDSQKRRELDQHHLRRAHTLSLYETAIATGRIRTKMAELKSA</sequence>
<dbReference type="Proteomes" id="UP001295740">
    <property type="component" value="Unassembled WGS sequence"/>
</dbReference>
<reference evidence="2" key="1">
    <citation type="submission" date="2023-10" db="EMBL/GenBank/DDBJ databases">
        <authorList>
            <person name="Hackl T."/>
        </authorList>
    </citation>
    <scope>NUCLEOTIDE SEQUENCE</scope>
</reference>
<feature type="compositionally biased region" description="Basic residues" evidence="1">
    <location>
        <begin position="27"/>
        <end position="36"/>
    </location>
</feature>
<feature type="region of interest" description="Disordered" evidence="1">
    <location>
        <begin position="1"/>
        <end position="126"/>
    </location>
</feature>
<evidence type="ECO:0000313" key="2">
    <source>
        <dbReference type="EMBL" id="CAJ2500687.1"/>
    </source>
</evidence>
<name>A0AAI8YDG2_9PEZI</name>
<proteinExistence type="predicted"/>
<comment type="caution">
    <text evidence="2">The sequence shown here is derived from an EMBL/GenBank/DDBJ whole genome shotgun (WGS) entry which is preliminary data.</text>
</comment>
<evidence type="ECO:0000256" key="1">
    <source>
        <dbReference type="SAM" id="MobiDB-lite"/>
    </source>
</evidence>
<organism evidence="2 3">
    <name type="scientific">Anthostomella pinea</name>
    <dbReference type="NCBI Taxonomy" id="933095"/>
    <lineage>
        <taxon>Eukaryota</taxon>
        <taxon>Fungi</taxon>
        <taxon>Dikarya</taxon>
        <taxon>Ascomycota</taxon>
        <taxon>Pezizomycotina</taxon>
        <taxon>Sordariomycetes</taxon>
        <taxon>Xylariomycetidae</taxon>
        <taxon>Xylariales</taxon>
        <taxon>Xylariaceae</taxon>
        <taxon>Anthostomella</taxon>
    </lineage>
</organism>
<dbReference type="AlphaFoldDB" id="A0AAI8YDG2"/>
<protein>
    <submittedName>
        <fullName evidence="2">Uu.00g035400.m01.CDS01</fullName>
    </submittedName>
</protein>
<accession>A0AAI8YDG2</accession>
<feature type="compositionally biased region" description="Basic and acidic residues" evidence="1">
    <location>
        <begin position="54"/>
        <end position="68"/>
    </location>
</feature>
<feature type="compositionally biased region" description="Polar residues" evidence="1">
    <location>
        <begin position="1"/>
        <end position="25"/>
    </location>
</feature>
<evidence type="ECO:0000313" key="3">
    <source>
        <dbReference type="Proteomes" id="UP001295740"/>
    </source>
</evidence>
<gene>
    <name evidence="2" type="ORF">KHLLAP_LOCUS1155</name>
</gene>